<protein>
    <submittedName>
        <fullName evidence="4">Regulating synaptic membrane exocytosis protein 1</fullName>
    </submittedName>
</protein>
<dbReference type="InterPro" id="IPR035892">
    <property type="entry name" value="C2_domain_sf"/>
</dbReference>
<feature type="domain" description="C2" evidence="3">
    <location>
        <begin position="83"/>
        <end position="200"/>
    </location>
</feature>
<dbReference type="GO" id="GO:0031267">
    <property type="term" value="F:small GTPase binding"/>
    <property type="evidence" value="ECO:0007669"/>
    <property type="project" value="InterPro"/>
</dbReference>
<dbReference type="Pfam" id="PF00168">
    <property type="entry name" value="C2"/>
    <property type="match status" value="1"/>
</dbReference>
<comment type="subcellular location">
    <subcellularLocation>
        <location evidence="2">Synapse</location>
    </subcellularLocation>
</comment>
<evidence type="ECO:0000256" key="1">
    <source>
        <dbReference type="ARBA" id="ARBA00023018"/>
    </source>
</evidence>
<dbReference type="EMBL" id="KK116160">
    <property type="protein sequence ID" value="KFM66990.1"/>
    <property type="molecule type" value="Genomic_DNA"/>
</dbReference>
<dbReference type="FunFam" id="2.60.40.150:FF:000001">
    <property type="entry name" value="Regulating synaptic membrane exocytosis 3, isoform CRA_a"/>
    <property type="match status" value="1"/>
</dbReference>
<keyword evidence="5" id="KW-1185">Reference proteome</keyword>
<dbReference type="SUPFAM" id="SSF49562">
    <property type="entry name" value="C2 domain (Calcium/lipid-binding domain, CaLB)"/>
    <property type="match status" value="1"/>
</dbReference>
<gene>
    <name evidence="4" type="ORF">X975_12984</name>
</gene>
<dbReference type="GO" id="GO:0044325">
    <property type="term" value="F:transmembrane transporter binding"/>
    <property type="evidence" value="ECO:0007669"/>
    <property type="project" value="TreeGrafter"/>
</dbReference>
<sequence length="226" mass="24886">MGFRRKKSSTINVHRSEEVAPLECRHLVKQASSVSSDGEGSLSGDSSVWLPSIRLVPEGEFSSFMEGLGPGQLVGRQGLASPSLGDIQLSLGDKKGNLEVEVIRAKALQPKQGKVPPAPYVKVYLVKGTKCIAKRKTSIARKTLDPLYQQTLVFHEDYRNCVLQVTVWGDYGRIEKKVFMGVAQIMLDELDLSNYVIAWYKLFHESSLINLSAGVPQTMVSVDSFG</sequence>
<dbReference type="Proteomes" id="UP000054359">
    <property type="component" value="Unassembled WGS sequence"/>
</dbReference>
<reference evidence="4 5" key="1">
    <citation type="submission" date="2013-11" db="EMBL/GenBank/DDBJ databases">
        <title>Genome sequencing of Stegodyphus mimosarum.</title>
        <authorList>
            <person name="Bechsgaard J."/>
        </authorList>
    </citation>
    <scope>NUCLEOTIDE SEQUENCE [LARGE SCALE GENOMIC DNA]</scope>
</reference>
<dbReference type="GO" id="GO:0042734">
    <property type="term" value="C:presynaptic membrane"/>
    <property type="evidence" value="ECO:0007669"/>
    <property type="project" value="TreeGrafter"/>
</dbReference>
<dbReference type="GO" id="GO:0048791">
    <property type="term" value="P:calcium ion-regulated exocytosis of neurotransmitter"/>
    <property type="evidence" value="ECO:0007669"/>
    <property type="project" value="TreeGrafter"/>
</dbReference>
<dbReference type="Gene3D" id="2.60.40.150">
    <property type="entry name" value="C2 domain"/>
    <property type="match status" value="1"/>
</dbReference>
<keyword evidence="1" id="KW-0770">Synapse</keyword>
<dbReference type="OMA" id="SPCMGEI"/>
<dbReference type="SMART" id="SM00239">
    <property type="entry name" value="C2"/>
    <property type="match status" value="1"/>
</dbReference>
<accession>A0A087TPF1</accession>
<feature type="non-terminal residue" evidence="4">
    <location>
        <position position="226"/>
    </location>
</feature>
<dbReference type="GO" id="GO:0050806">
    <property type="term" value="P:positive regulation of synaptic transmission"/>
    <property type="evidence" value="ECO:0007669"/>
    <property type="project" value="TreeGrafter"/>
</dbReference>
<organism evidence="4 5">
    <name type="scientific">Stegodyphus mimosarum</name>
    <name type="common">African social velvet spider</name>
    <dbReference type="NCBI Taxonomy" id="407821"/>
    <lineage>
        <taxon>Eukaryota</taxon>
        <taxon>Metazoa</taxon>
        <taxon>Ecdysozoa</taxon>
        <taxon>Arthropoda</taxon>
        <taxon>Chelicerata</taxon>
        <taxon>Arachnida</taxon>
        <taxon>Araneae</taxon>
        <taxon>Araneomorphae</taxon>
        <taxon>Entelegynae</taxon>
        <taxon>Eresoidea</taxon>
        <taxon>Eresidae</taxon>
        <taxon>Stegodyphus</taxon>
    </lineage>
</organism>
<evidence type="ECO:0000313" key="5">
    <source>
        <dbReference type="Proteomes" id="UP000054359"/>
    </source>
</evidence>
<evidence type="ECO:0000259" key="3">
    <source>
        <dbReference type="PROSITE" id="PS50004"/>
    </source>
</evidence>
<dbReference type="STRING" id="407821.A0A087TPF1"/>
<dbReference type="AlphaFoldDB" id="A0A087TPF1"/>
<dbReference type="PANTHER" id="PTHR12157">
    <property type="entry name" value="REGULATING SYNAPTIC MEMBRANE EXOCYTOSIS PROTEIN"/>
    <property type="match status" value="1"/>
</dbReference>
<dbReference type="InterPro" id="IPR000008">
    <property type="entry name" value="C2_dom"/>
</dbReference>
<dbReference type="PROSITE" id="PS50004">
    <property type="entry name" value="C2"/>
    <property type="match status" value="1"/>
</dbReference>
<dbReference type="OrthoDB" id="6422223at2759"/>
<dbReference type="CDD" id="cd04028">
    <property type="entry name" value="C2B_RIM1alpha"/>
    <property type="match status" value="1"/>
</dbReference>
<evidence type="ECO:0000313" key="4">
    <source>
        <dbReference type="EMBL" id="KFM66990.1"/>
    </source>
</evidence>
<dbReference type="GO" id="GO:0042391">
    <property type="term" value="P:regulation of membrane potential"/>
    <property type="evidence" value="ECO:0007669"/>
    <property type="project" value="TreeGrafter"/>
</dbReference>
<dbReference type="GO" id="GO:0048167">
    <property type="term" value="P:regulation of synaptic plasticity"/>
    <property type="evidence" value="ECO:0007669"/>
    <property type="project" value="TreeGrafter"/>
</dbReference>
<evidence type="ECO:0000256" key="2">
    <source>
        <dbReference type="ARBA" id="ARBA00034103"/>
    </source>
</evidence>
<dbReference type="InterPro" id="IPR039032">
    <property type="entry name" value="Rim-like"/>
</dbReference>
<dbReference type="PANTHER" id="PTHR12157:SF21">
    <property type="entry name" value="RAB3 INTERACTING MOLECULE, ISOFORM F"/>
    <property type="match status" value="1"/>
</dbReference>
<name>A0A087TPF1_STEMI</name>
<dbReference type="GO" id="GO:0048788">
    <property type="term" value="C:cytoskeleton of presynaptic active zone"/>
    <property type="evidence" value="ECO:0007669"/>
    <property type="project" value="TreeGrafter"/>
</dbReference>
<proteinExistence type="predicted"/>